<dbReference type="Proteomes" id="UP000190637">
    <property type="component" value="Unassembled WGS sequence"/>
</dbReference>
<keyword evidence="2" id="KW-1185">Reference proteome</keyword>
<accession>A0A1T4SC94</accession>
<reference evidence="1 2" key="1">
    <citation type="submission" date="2017-02" db="EMBL/GenBank/DDBJ databases">
        <authorList>
            <person name="Peterson S.W."/>
        </authorList>
    </citation>
    <scope>NUCLEOTIDE SEQUENCE [LARGE SCALE GENOMIC DNA]</scope>
    <source>
        <strain evidence="1 2">DSM 45154</strain>
    </source>
</reference>
<name>A0A1T4SC94_9ACTN</name>
<dbReference type="EMBL" id="FUWS01000009">
    <property type="protein sequence ID" value="SKA25822.1"/>
    <property type="molecule type" value="Genomic_DNA"/>
</dbReference>
<organism evidence="1 2">
    <name type="scientific">Marinactinospora thermotolerans DSM 45154</name>
    <dbReference type="NCBI Taxonomy" id="1122192"/>
    <lineage>
        <taxon>Bacteria</taxon>
        <taxon>Bacillati</taxon>
        <taxon>Actinomycetota</taxon>
        <taxon>Actinomycetes</taxon>
        <taxon>Streptosporangiales</taxon>
        <taxon>Nocardiopsidaceae</taxon>
        <taxon>Marinactinospora</taxon>
    </lineage>
</organism>
<protein>
    <submittedName>
        <fullName evidence="1">Uncharacterized protein</fullName>
    </submittedName>
</protein>
<evidence type="ECO:0000313" key="1">
    <source>
        <dbReference type="EMBL" id="SKA25822.1"/>
    </source>
</evidence>
<proteinExistence type="predicted"/>
<sequence>MLFHELVNLQKTVDDKRERRRQRLTARGLRVQLREQRRAERALMEMRFSRLC</sequence>
<gene>
    <name evidence="1" type="ORF">SAMN02745673_03351</name>
</gene>
<dbReference type="RefSeq" id="WP_200813677.1">
    <property type="nucleotide sequence ID" value="NZ_FUWS01000009.1"/>
</dbReference>
<evidence type="ECO:0000313" key="2">
    <source>
        <dbReference type="Proteomes" id="UP000190637"/>
    </source>
</evidence>
<dbReference type="AlphaFoldDB" id="A0A1T4SC94"/>